<dbReference type="OrthoDB" id="9775794at2"/>
<protein>
    <recommendedName>
        <fullName evidence="5">Enoyl-CoA hydratase</fullName>
    </recommendedName>
</protein>
<evidence type="ECO:0000256" key="1">
    <source>
        <dbReference type="ARBA" id="ARBA00005254"/>
    </source>
</evidence>
<name>A0A433HFH3_9BACI</name>
<dbReference type="PANTHER" id="PTHR11941">
    <property type="entry name" value="ENOYL-COA HYDRATASE-RELATED"/>
    <property type="match status" value="1"/>
</dbReference>
<dbReference type="AlphaFoldDB" id="A0A433HFH3"/>
<dbReference type="Gene3D" id="1.10.12.10">
    <property type="entry name" value="Lyase 2-enoyl-coa Hydratase, Chain A, domain 2"/>
    <property type="match status" value="1"/>
</dbReference>
<reference evidence="3 4" key="1">
    <citation type="submission" date="2018-12" db="EMBL/GenBank/DDBJ databases">
        <title>Bacillus chawlae sp. nov., Bacillus glennii sp. nov., and Bacillus saganii sp. nov. Isolated from the Vehicle Assembly Building at Kennedy Space Center where the Viking Spacecraft were Assembled.</title>
        <authorList>
            <person name="Seuylemezian A."/>
            <person name="Vaishampayan P."/>
        </authorList>
    </citation>
    <scope>NUCLEOTIDE SEQUENCE [LARGE SCALE GENOMIC DNA]</scope>
    <source>
        <strain evidence="3 4">L5</strain>
    </source>
</reference>
<proteinExistence type="inferred from homology"/>
<dbReference type="FunFam" id="1.10.12.10:FF:000001">
    <property type="entry name" value="Probable enoyl-CoA hydratase, mitochondrial"/>
    <property type="match status" value="1"/>
</dbReference>
<dbReference type="FunFam" id="3.90.226.10:FF:000009">
    <property type="entry name" value="Carnitinyl-CoA dehydratase"/>
    <property type="match status" value="1"/>
</dbReference>
<dbReference type="InterPro" id="IPR029045">
    <property type="entry name" value="ClpP/crotonase-like_dom_sf"/>
</dbReference>
<evidence type="ECO:0000313" key="3">
    <source>
        <dbReference type="EMBL" id="RUQ27124.1"/>
    </source>
</evidence>
<dbReference type="Proteomes" id="UP000267430">
    <property type="component" value="Unassembled WGS sequence"/>
</dbReference>
<evidence type="ECO:0008006" key="5">
    <source>
        <dbReference type="Google" id="ProtNLM"/>
    </source>
</evidence>
<comment type="caution">
    <text evidence="3">The sequence shown here is derived from an EMBL/GenBank/DDBJ whole genome shotgun (WGS) entry which is preliminary data.</text>
</comment>
<dbReference type="SUPFAM" id="SSF52096">
    <property type="entry name" value="ClpP/crotonase"/>
    <property type="match status" value="1"/>
</dbReference>
<dbReference type="PANTHER" id="PTHR11941:SF54">
    <property type="entry name" value="ENOYL-COA HYDRATASE, MITOCHONDRIAL"/>
    <property type="match status" value="1"/>
</dbReference>
<dbReference type="CDD" id="cd06558">
    <property type="entry name" value="crotonase-like"/>
    <property type="match status" value="1"/>
</dbReference>
<dbReference type="Pfam" id="PF00378">
    <property type="entry name" value="ECH_1"/>
    <property type="match status" value="1"/>
</dbReference>
<comment type="similarity">
    <text evidence="1">Belongs to the enoyl-CoA hydratase/isomerase family.</text>
</comment>
<dbReference type="RefSeq" id="WP_126866427.1">
    <property type="nucleotide sequence ID" value="NZ_JAUSTX010000009.1"/>
</dbReference>
<dbReference type="GO" id="GO:0006635">
    <property type="term" value="P:fatty acid beta-oxidation"/>
    <property type="evidence" value="ECO:0007669"/>
    <property type="project" value="TreeGrafter"/>
</dbReference>
<organism evidence="3 4">
    <name type="scientific">Peribacillus cavernae</name>
    <dbReference type="NCBI Taxonomy" id="1674310"/>
    <lineage>
        <taxon>Bacteria</taxon>
        <taxon>Bacillati</taxon>
        <taxon>Bacillota</taxon>
        <taxon>Bacilli</taxon>
        <taxon>Bacillales</taxon>
        <taxon>Bacillaceae</taxon>
        <taxon>Peribacillus</taxon>
    </lineage>
</organism>
<evidence type="ECO:0000313" key="4">
    <source>
        <dbReference type="Proteomes" id="UP000267430"/>
    </source>
</evidence>
<dbReference type="EMBL" id="RYZZ01000030">
    <property type="protein sequence ID" value="RUQ27124.1"/>
    <property type="molecule type" value="Genomic_DNA"/>
</dbReference>
<dbReference type="InterPro" id="IPR014748">
    <property type="entry name" value="Enoyl-CoA_hydra_C"/>
</dbReference>
<dbReference type="Gene3D" id="3.90.226.10">
    <property type="entry name" value="2-enoyl-CoA Hydratase, Chain A, domain 1"/>
    <property type="match status" value="1"/>
</dbReference>
<keyword evidence="4" id="KW-1185">Reference proteome</keyword>
<sequence length="260" mass="28278">MNYSYLIVQEEGSVLSVVLNRPKAMNALNNGLLSEFNLVLDQFERDPGIRLLVITGEGEKAFCAGADIKELVELSALEMKAFLSLGQRTFRRLETIGKPSIAVVNGVALGGGFELSLACSLRIASETASFGLPEVRLGMIPGYGGTQRLPRITGKGKALELLLTGKRISAEEAYQERIVNVVAARDTLQTEVEQWSETICRNSPVSIRMIMEAVDVGSHLSMDNALALETNLDALAADSNDKREGFAAFLEKRNPIFEGK</sequence>
<dbReference type="GO" id="GO:0016836">
    <property type="term" value="F:hydro-lyase activity"/>
    <property type="evidence" value="ECO:0007669"/>
    <property type="project" value="UniProtKB-ARBA"/>
</dbReference>
<evidence type="ECO:0000256" key="2">
    <source>
        <dbReference type="ARBA" id="ARBA00023239"/>
    </source>
</evidence>
<accession>A0A433HFH3</accession>
<keyword evidence="2" id="KW-0456">Lyase</keyword>
<dbReference type="InterPro" id="IPR001753">
    <property type="entry name" value="Enoyl-CoA_hydra/iso"/>
</dbReference>
<gene>
    <name evidence="3" type="ORF">ELQ35_17385</name>
</gene>